<dbReference type="Gene3D" id="3.40.50.850">
    <property type="entry name" value="Isochorismatase-like"/>
    <property type="match status" value="2"/>
</dbReference>
<dbReference type="InterPro" id="IPR050993">
    <property type="entry name" value="Isochorismatase_domain"/>
</dbReference>
<reference evidence="4" key="2">
    <citation type="submission" date="2015-02" db="UniProtKB">
        <authorList>
            <consortium name="EnsemblMetazoa"/>
        </authorList>
    </citation>
    <scope>IDENTIFICATION</scope>
</reference>
<dbReference type="CDD" id="cd01012">
    <property type="entry name" value="YcaC_related"/>
    <property type="match status" value="1"/>
</dbReference>
<dbReference type="EMBL" id="JH431734">
    <property type="status" value="NOT_ANNOTATED_CDS"/>
    <property type="molecule type" value="Genomic_DNA"/>
</dbReference>
<dbReference type="InterPro" id="IPR036380">
    <property type="entry name" value="Isochorismatase-like_sf"/>
</dbReference>
<dbReference type="STRING" id="126957.T1J0E0"/>
<dbReference type="FunFam" id="3.40.50.850:FF:000001">
    <property type="entry name" value="Isochorismatase domain-containing protein 1"/>
    <property type="match status" value="1"/>
</dbReference>
<evidence type="ECO:0000256" key="2">
    <source>
        <dbReference type="ARBA" id="ARBA00040688"/>
    </source>
</evidence>
<protein>
    <recommendedName>
        <fullName evidence="2">Isochorismatase domain-containing protein 1</fullName>
    </recommendedName>
</protein>
<organism evidence="4 5">
    <name type="scientific">Strigamia maritima</name>
    <name type="common">European centipede</name>
    <name type="synonym">Geophilus maritimus</name>
    <dbReference type="NCBI Taxonomy" id="126957"/>
    <lineage>
        <taxon>Eukaryota</taxon>
        <taxon>Metazoa</taxon>
        <taxon>Ecdysozoa</taxon>
        <taxon>Arthropoda</taxon>
        <taxon>Myriapoda</taxon>
        <taxon>Chilopoda</taxon>
        <taxon>Pleurostigmophora</taxon>
        <taxon>Geophilomorpha</taxon>
        <taxon>Linotaeniidae</taxon>
        <taxon>Strigamia</taxon>
    </lineage>
</organism>
<dbReference type="Proteomes" id="UP000014500">
    <property type="component" value="Unassembled WGS sequence"/>
</dbReference>
<accession>T1J0E0</accession>
<dbReference type="Pfam" id="PF00857">
    <property type="entry name" value="Isochorismatase"/>
    <property type="match status" value="2"/>
</dbReference>
<dbReference type="SUPFAM" id="SSF52499">
    <property type="entry name" value="Isochorismatase-like hydrolases"/>
    <property type="match status" value="2"/>
</dbReference>
<dbReference type="PANTHER" id="PTHR14119">
    <property type="entry name" value="HYDROLASE"/>
    <property type="match status" value="1"/>
</dbReference>
<feature type="domain" description="Isochorismatase-like" evidence="3">
    <location>
        <begin position="246"/>
        <end position="395"/>
    </location>
</feature>
<dbReference type="EnsemblMetazoa" id="SMAR006985-RA">
    <property type="protein sequence ID" value="SMAR006985-PA"/>
    <property type="gene ID" value="SMAR006985"/>
</dbReference>
<reference evidence="5" key="1">
    <citation type="submission" date="2011-05" db="EMBL/GenBank/DDBJ databases">
        <authorList>
            <person name="Richards S.R."/>
            <person name="Qu J."/>
            <person name="Jiang H."/>
            <person name="Jhangiani S.N."/>
            <person name="Agravi P."/>
            <person name="Goodspeed R."/>
            <person name="Gross S."/>
            <person name="Mandapat C."/>
            <person name="Jackson L."/>
            <person name="Mathew T."/>
            <person name="Pu L."/>
            <person name="Thornton R."/>
            <person name="Saada N."/>
            <person name="Wilczek-Boney K.B."/>
            <person name="Lee S."/>
            <person name="Kovar C."/>
            <person name="Wu Y."/>
            <person name="Scherer S.E."/>
            <person name="Worley K.C."/>
            <person name="Muzny D.M."/>
            <person name="Gibbs R."/>
        </authorList>
    </citation>
    <scope>NUCLEOTIDE SEQUENCE</scope>
    <source>
        <strain evidence="5">Brora</strain>
    </source>
</reference>
<name>T1J0E0_STRMM</name>
<sequence>MASKFGYLDATTTVFMLCDIQEKIRLIISHFEETLTVAVKMVKGAKMLDIPLIVSEQYAKALGSTVSELDVKNAFGGVISKSSCSMLVPELVKMFENELKHVKSCVLFGHEAHACIEQTAMDLLSLGKEVHIVADASSSRSRQDRILAFERLGRIGCFITTCESLMFKFVPNKTHPKCFEIRELLRYVSPDSEIVSPICSHYYAKDLISLGKEVEVDATLSCKVELDMIRILMASNLGFLHTESSVVMVCDIQEKIKNVISHYEETIAVAVKMIEATKVLEIPTIVTEQYPKGLGHTISELDVKHALGGVITKTKFSMFCPEVQDLFQNQLKHIQTCILFGYETHVCIEQTAMDLISRGLQVHVVADATSSRTKQDRLLAFQRLGQIGCHVTTSESVLFKLIGDKNHPKFNQIRDLVKTPSPDSQIVH</sequence>
<dbReference type="eggNOG" id="KOG4044">
    <property type="taxonomic scope" value="Eukaryota"/>
</dbReference>
<evidence type="ECO:0000313" key="5">
    <source>
        <dbReference type="Proteomes" id="UP000014500"/>
    </source>
</evidence>
<dbReference type="AlphaFoldDB" id="T1J0E0"/>
<dbReference type="InterPro" id="IPR000868">
    <property type="entry name" value="Isochorismatase-like_dom"/>
</dbReference>
<dbReference type="HOGENOM" id="CLU_641463_0_0_1"/>
<comment type="similarity">
    <text evidence="1">Belongs to the isochorismatase family.</text>
</comment>
<proteinExistence type="inferred from homology"/>
<evidence type="ECO:0000259" key="3">
    <source>
        <dbReference type="Pfam" id="PF00857"/>
    </source>
</evidence>
<evidence type="ECO:0000313" key="4">
    <source>
        <dbReference type="EnsemblMetazoa" id="SMAR006985-PA"/>
    </source>
</evidence>
<keyword evidence="5" id="KW-1185">Reference proteome</keyword>
<evidence type="ECO:0000256" key="1">
    <source>
        <dbReference type="ARBA" id="ARBA00006336"/>
    </source>
</evidence>
<dbReference type="PANTHER" id="PTHR14119:SF17">
    <property type="entry name" value="ISOCHORISMATASE DOMAIN-CONTAINING PROTEIN 1"/>
    <property type="match status" value="1"/>
</dbReference>
<feature type="domain" description="Isochorismatase-like" evidence="3">
    <location>
        <begin position="14"/>
        <end position="162"/>
    </location>
</feature>
<dbReference type="OMA" id="GHEAHAC"/>